<comment type="caution">
    <text evidence="2">The sequence shown here is derived from an EMBL/GenBank/DDBJ whole genome shotgun (WGS) entry which is preliminary data.</text>
</comment>
<protein>
    <submittedName>
        <fullName evidence="2">Uncharacterized protein</fullName>
    </submittedName>
</protein>
<evidence type="ECO:0000313" key="2">
    <source>
        <dbReference type="EMBL" id="KAJ8988105.1"/>
    </source>
</evidence>
<dbReference type="EMBL" id="JAJGCB010000020">
    <property type="protein sequence ID" value="KAJ8988105.1"/>
    <property type="molecule type" value="Genomic_DNA"/>
</dbReference>
<reference evidence="2" key="1">
    <citation type="submission" date="2023-01" db="EMBL/GenBank/DDBJ databases">
        <title>Exophiala dermititidis isolated from Cystic Fibrosis Patient.</title>
        <authorList>
            <person name="Kurbessoian T."/>
            <person name="Crocker A."/>
            <person name="Murante D."/>
            <person name="Hogan D.A."/>
            <person name="Stajich J.E."/>
        </authorList>
    </citation>
    <scope>NUCLEOTIDE SEQUENCE</scope>
    <source>
        <strain evidence="2">Ex8</strain>
    </source>
</reference>
<organism evidence="2 3">
    <name type="scientific">Exophiala dermatitidis</name>
    <name type="common">Black yeast-like fungus</name>
    <name type="synonym">Wangiella dermatitidis</name>
    <dbReference type="NCBI Taxonomy" id="5970"/>
    <lineage>
        <taxon>Eukaryota</taxon>
        <taxon>Fungi</taxon>
        <taxon>Dikarya</taxon>
        <taxon>Ascomycota</taxon>
        <taxon>Pezizomycotina</taxon>
        <taxon>Eurotiomycetes</taxon>
        <taxon>Chaetothyriomycetidae</taxon>
        <taxon>Chaetothyriales</taxon>
        <taxon>Herpotrichiellaceae</taxon>
        <taxon>Exophiala</taxon>
    </lineage>
</organism>
<keyword evidence="1" id="KW-0175">Coiled coil</keyword>
<name>A0AAN6EQQ1_EXODE</name>
<proteinExistence type="predicted"/>
<accession>A0AAN6EQQ1</accession>
<sequence length="379" mass="43982">MAEAAKDHITDVVERSGGDNPQVLVTGFQVVYPSRAATTHASRIHAQDYIDRLMITNRKDMDQLKKQMAYVLGEVQNLQSEVQDLKDEIDERLWQFETGVKPLTTKPEFGQPELGSHRQASIAWITRVILKLHYDEQKRRGYPNEGTLRRIEAYVTEFHTRDHRPSFRTFVSAIQTPMALGKKKSKTQQEEDRVHLRGILIHAFEKIFDFSYNFVCIILAHRSISVQLLETALSAVLHFKLVTRSKDEYFMASFEEFEERQPMMESCIRICKRIIRDTVALKATASEHPQLSAKEVKSLRIAILNWNNLCRTAQLRDITRRTFSQQCFEKKLCRNPYCGYRHDFVGHVPRKATLSTLCKPKLCKGDRCIYLHDKPLLAE</sequence>
<dbReference type="AlphaFoldDB" id="A0AAN6EQQ1"/>
<evidence type="ECO:0000256" key="1">
    <source>
        <dbReference type="SAM" id="Coils"/>
    </source>
</evidence>
<evidence type="ECO:0000313" key="3">
    <source>
        <dbReference type="Proteomes" id="UP001161757"/>
    </source>
</evidence>
<dbReference type="Proteomes" id="UP001161757">
    <property type="component" value="Unassembled WGS sequence"/>
</dbReference>
<gene>
    <name evidence="2" type="ORF">HRR80_007882</name>
</gene>
<feature type="coiled-coil region" evidence="1">
    <location>
        <begin position="61"/>
        <end position="95"/>
    </location>
</feature>